<dbReference type="EMBL" id="BNDY01000017">
    <property type="protein sequence ID" value="GHI40277.1"/>
    <property type="molecule type" value="Genomic_DNA"/>
</dbReference>
<comment type="caution">
    <text evidence="2">The sequence shown here is derived from an EMBL/GenBank/DDBJ whole genome shotgun (WGS) entry which is preliminary data.</text>
</comment>
<evidence type="ECO:0000256" key="1">
    <source>
        <dbReference type="SAM" id="SignalP"/>
    </source>
</evidence>
<evidence type="ECO:0008006" key="4">
    <source>
        <dbReference type="Google" id="ProtNLM"/>
    </source>
</evidence>
<evidence type="ECO:0000313" key="3">
    <source>
        <dbReference type="Proteomes" id="UP001050808"/>
    </source>
</evidence>
<gene>
    <name evidence="2" type="ORF">Sviol_46850</name>
</gene>
<accession>A0ABQ3QSP8</accession>
<sequence>MPVIRQLAPTLGAFTLAAGALILGAGSAHATPTATPSAPAAVSASCSQSYLPLPDPVCQPGAYNPDVTQSTIGSTICVSGWTSTVRPPTSYTNPLKVQQIAAYGYSDTSTADYEEDHLVPLELGGAPRDPKNLWPEPRYNTGGKTAGNKDTVENKLKVAVCNGQVPLDAARAAIAADWTTALAAVGLN</sequence>
<reference evidence="2" key="1">
    <citation type="submission" date="2024-05" db="EMBL/GenBank/DDBJ databases">
        <title>Whole genome shotgun sequence of Streptomyces violascens NBRC 12920.</title>
        <authorList>
            <person name="Komaki H."/>
            <person name="Tamura T."/>
        </authorList>
    </citation>
    <scope>NUCLEOTIDE SEQUENCE</scope>
    <source>
        <strain evidence="2">NBRC 12920</strain>
    </source>
</reference>
<keyword evidence="3" id="KW-1185">Reference proteome</keyword>
<dbReference type="Proteomes" id="UP001050808">
    <property type="component" value="Unassembled WGS sequence"/>
</dbReference>
<proteinExistence type="predicted"/>
<evidence type="ECO:0000313" key="2">
    <source>
        <dbReference type="EMBL" id="GHI40277.1"/>
    </source>
</evidence>
<feature type="signal peptide" evidence="1">
    <location>
        <begin position="1"/>
        <end position="30"/>
    </location>
</feature>
<dbReference type="RefSeq" id="WP_189967986.1">
    <property type="nucleotide sequence ID" value="NZ_BMUA01000021.1"/>
</dbReference>
<name>A0ABQ3QSP8_9ACTN</name>
<feature type="chain" id="PRO_5047520651" description="Secreted protein" evidence="1">
    <location>
        <begin position="31"/>
        <end position="188"/>
    </location>
</feature>
<keyword evidence="1" id="KW-0732">Signal</keyword>
<protein>
    <recommendedName>
        <fullName evidence="4">Secreted protein</fullName>
    </recommendedName>
</protein>
<organism evidence="2 3">
    <name type="scientific">Streptomyces violascens</name>
    <dbReference type="NCBI Taxonomy" id="67381"/>
    <lineage>
        <taxon>Bacteria</taxon>
        <taxon>Bacillati</taxon>
        <taxon>Actinomycetota</taxon>
        <taxon>Actinomycetes</taxon>
        <taxon>Kitasatosporales</taxon>
        <taxon>Streptomycetaceae</taxon>
        <taxon>Streptomyces</taxon>
    </lineage>
</organism>